<evidence type="ECO:0000256" key="3">
    <source>
        <dbReference type="ARBA" id="ARBA00006008"/>
    </source>
</evidence>
<evidence type="ECO:0000256" key="12">
    <source>
        <dbReference type="ARBA" id="ARBA00023242"/>
    </source>
</evidence>
<dbReference type="PROSITE" id="PS50249">
    <property type="entry name" value="MPN"/>
    <property type="match status" value="1"/>
</dbReference>
<evidence type="ECO:0000256" key="11">
    <source>
        <dbReference type="ARBA" id="ARBA00023049"/>
    </source>
</evidence>
<keyword evidence="11" id="KW-0482">Metalloprotease</keyword>
<dbReference type="GO" id="GO:0008180">
    <property type="term" value="C:COP9 signalosome"/>
    <property type="evidence" value="ECO:0007669"/>
    <property type="project" value="UniProtKB-KW"/>
</dbReference>
<evidence type="ECO:0000259" key="13">
    <source>
        <dbReference type="PROSITE" id="PS50249"/>
    </source>
</evidence>
<feature type="domain" description="MPN" evidence="13">
    <location>
        <begin position="1"/>
        <end position="128"/>
    </location>
</feature>
<evidence type="ECO:0000256" key="2">
    <source>
        <dbReference type="ARBA" id="ARBA00004496"/>
    </source>
</evidence>
<dbReference type="InterPro" id="IPR000555">
    <property type="entry name" value="JAMM/MPN+_dom"/>
</dbReference>
<evidence type="ECO:0000313" key="15">
    <source>
        <dbReference type="Proteomes" id="UP000245383"/>
    </source>
</evidence>
<evidence type="ECO:0000256" key="9">
    <source>
        <dbReference type="ARBA" id="ARBA00022801"/>
    </source>
</evidence>
<dbReference type="Gene3D" id="3.40.140.10">
    <property type="entry name" value="Cytidine Deaminase, domain 2"/>
    <property type="match status" value="1"/>
</dbReference>
<dbReference type="AlphaFoldDB" id="A0A2T9Y8F5"/>
<evidence type="ECO:0000256" key="1">
    <source>
        <dbReference type="ARBA" id="ARBA00004123"/>
    </source>
</evidence>
<reference evidence="14 15" key="1">
    <citation type="journal article" date="2018" name="MBio">
        <title>Comparative Genomics Reveals the Core Gene Toolbox for the Fungus-Insect Symbiosis.</title>
        <authorList>
            <person name="Wang Y."/>
            <person name="Stata M."/>
            <person name="Wang W."/>
            <person name="Stajich J.E."/>
            <person name="White M.M."/>
            <person name="Moncalvo J.M."/>
        </authorList>
    </citation>
    <scope>NUCLEOTIDE SEQUENCE [LARGE SCALE GENOMIC DNA]</scope>
    <source>
        <strain evidence="14 15">SWE-8-4</strain>
    </source>
</reference>
<name>A0A2T9Y8F5_9FUNG</name>
<organism evidence="14 15">
    <name type="scientific">Smittium simulii</name>
    <dbReference type="NCBI Taxonomy" id="133385"/>
    <lineage>
        <taxon>Eukaryota</taxon>
        <taxon>Fungi</taxon>
        <taxon>Fungi incertae sedis</taxon>
        <taxon>Zoopagomycota</taxon>
        <taxon>Kickxellomycotina</taxon>
        <taxon>Harpellomycetes</taxon>
        <taxon>Harpellales</taxon>
        <taxon>Legeriomycetaceae</taxon>
        <taxon>Smittium</taxon>
    </lineage>
</organism>
<keyword evidence="10" id="KW-0862">Zinc</keyword>
<accession>A0A2T9Y8F5</accession>
<dbReference type="Pfam" id="PF01398">
    <property type="entry name" value="JAB"/>
    <property type="match status" value="1"/>
</dbReference>
<dbReference type="SMART" id="SM00232">
    <property type="entry name" value="JAB_MPN"/>
    <property type="match status" value="1"/>
</dbReference>
<dbReference type="InterPro" id="IPR037518">
    <property type="entry name" value="MPN"/>
</dbReference>
<evidence type="ECO:0000256" key="5">
    <source>
        <dbReference type="ARBA" id="ARBA00022490"/>
    </source>
</evidence>
<dbReference type="STRING" id="133385.A0A2T9Y8F5"/>
<keyword evidence="6" id="KW-0645">Protease</keyword>
<evidence type="ECO:0000256" key="4">
    <source>
        <dbReference type="ARBA" id="ARBA00014880"/>
    </source>
</evidence>
<keyword evidence="8" id="KW-0736">Signalosome</keyword>
<dbReference type="GO" id="GO:0005737">
    <property type="term" value="C:cytoplasm"/>
    <property type="evidence" value="ECO:0007669"/>
    <property type="project" value="UniProtKB-SubCell"/>
</dbReference>
<dbReference type="GO" id="GO:0006508">
    <property type="term" value="P:proteolysis"/>
    <property type="evidence" value="ECO:0007669"/>
    <property type="project" value="UniProtKB-KW"/>
</dbReference>
<evidence type="ECO:0000256" key="10">
    <source>
        <dbReference type="ARBA" id="ARBA00022833"/>
    </source>
</evidence>
<comment type="caution">
    <text evidence="14">The sequence shown here is derived from an EMBL/GenBank/DDBJ whole genome shotgun (WGS) entry which is preliminary data.</text>
</comment>
<dbReference type="FunFam" id="3.40.140.10:FF:000203">
    <property type="entry name" value="COP9 signalosome complex subunit 5"/>
    <property type="match status" value="1"/>
</dbReference>
<sequence length="199" mass="22662">MFSHARHGDDIEVMGLLQGKVEDRTMLVMDVFALPVEGTETRVNAHHEANEYMVQYLDNSKQANRPENAIGWYHSHPGYGCWLSGIDVSTQKLNQAYQEPWLAIVVDHKRTSSLGTVDIGAFRTYPESPLDEIMLKSISQDSYQNFFEGIDSFEEHSHVSQKIFELVKNFSANVSEFSSLQLLDSNDHSNRTKHITDNL</sequence>
<dbReference type="OrthoDB" id="605656at2759"/>
<dbReference type="Proteomes" id="UP000245383">
    <property type="component" value="Unassembled WGS sequence"/>
</dbReference>
<keyword evidence="5" id="KW-0963">Cytoplasm</keyword>
<comment type="subcellular location">
    <subcellularLocation>
        <location evidence="2">Cytoplasm</location>
    </subcellularLocation>
    <subcellularLocation>
        <location evidence="1">Nucleus</location>
    </subcellularLocation>
</comment>
<dbReference type="InterPro" id="IPR050242">
    <property type="entry name" value="JAMM_MPN+_peptidase_M67A"/>
</dbReference>
<gene>
    <name evidence="14" type="ORF">BB561_005768</name>
</gene>
<keyword evidence="12" id="KW-0539">Nucleus</keyword>
<keyword evidence="9" id="KW-0378">Hydrolase</keyword>
<dbReference type="PANTHER" id="PTHR10410">
    <property type="entry name" value="EUKARYOTIC TRANSLATION INITIATION FACTOR 3 -RELATED"/>
    <property type="match status" value="1"/>
</dbReference>
<evidence type="ECO:0000256" key="8">
    <source>
        <dbReference type="ARBA" id="ARBA00022790"/>
    </source>
</evidence>
<dbReference type="GO" id="GO:0046872">
    <property type="term" value="F:metal ion binding"/>
    <property type="evidence" value="ECO:0007669"/>
    <property type="project" value="UniProtKB-KW"/>
</dbReference>
<evidence type="ECO:0000313" key="14">
    <source>
        <dbReference type="EMBL" id="PVU88594.1"/>
    </source>
</evidence>
<evidence type="ECO:0000256" key="7">
    <source>
        <dbReference type="ARBA" id="ARBA00022723"/>
    </source>
</evidence>
<keyword evidence="15" id="KW-1185">Reference proteome</keyword>
<protein>
    <recommendedName>
        <fullName evidence="4">COP9 signalosome complex subunit 5</fullName>
    </recommendedName>
</protein>
<proteinExistence type="inferred from homology"/>
<comment type="similarity">
    <text evidence="3">Belongs to the peptidase M67A family. CSN5 subfamily.</text>
</comment>
<dbReference type="EMBL" id="MBFR01000371">
    <property type="protein sequence ID" value="PVU88594.1"/>
    <property type="molecule type" value="Genomic_DNA"/>
</dbReference>
<dbReference type="GO" id="GO:0008237">
    <property type="term" value="F:metallopeptidase activity"/>
    <property type="evidence" value="ECO:0007669"/>
    <property type="project" value="UniProtKB-KW"/>
</dbReference>
<evidence type="ECO:0000256" key="6">
    <source>
        <dbReference type="ARBA" id="ARBA00022670"/>
    </source>
</evidence>
<dbReference type="SUPFAM" id="SSF102712">
    <property type="entry name" value="JAB1/MPN domain"/>
    <property type="match status" value="1"/>
</dbReference>
<keyword evidence="7" id="KW-0479">Metal-binding</keyword>